<comment type="caution">
    <text evidence="2">The sequence shown here is derived from an EMBL/GenBank/DDBJ whole genome shotgun (WGS) entry which is preliminary data.</text>
</comment>
<evidence type="ECO:0000313" key="2">
    <source>
        <dbReference type="EMBL" id="KGO32484.1"/>
    </source>
</evidence>
<sequence length="45" mass="5614">MIKSLKLYYQLRKIWIWFAVIIVSLLSFIYLFINATTWHQVKYNF</sequence>
<keyword evidence="1" id="KW-1133">Transmembrane helix</keyword>
<keyword evidence="1" id="KW-0812">Transmembrane</keyword>
<evidence type="ECO:0000313" key="3">
    <source>
        <dbReference type="Proteomes" id="UP000030023"/>
    </source>
</evidence>
<feature type="transmembrane region" description="Helical" evidence="1">
    <location>
        <begin position="14"/>
        <end position="33"/>
    </location>
</feature>
<proteinExistence type="predicted"/>
<keyword evidence="1" id="KW-0472">Membrane</keyword>
<gene>
    <name evidence="2" type="ORF">Q757_00765</name>
</gene>
<name>A0ABR4XSL5_9LACO</name>
<reference evidence="2 3" key="1">
    <citation type="journal article" date="2014" name="Antonie Van Leeuwenhoek">
        <title>Oenococcus alcoholitolerans sp. nov., a lactic acid bacteria isolated from cachaca and ethanol fermentation processes.</title>
        <authorList>
            <person name="Badotti F."/>
            <person name="Moreira A.P."/>
            <person name="Tonon L.A."/>
            <person name="de Lucena B.T."/>
            <person name="Gomes Fde C."/>
            <person name="Kruger R."/>
            <person name="Thompson C.C."/>
            <person name="de Morais M.A.Jr."/>
            <person name="Rosa C.A."/>
            <person name="Thompson F.L."/>
        </authorList>
    </citation>
    <scope>NUCLEOTIDE SEQUENCE [LARGE SCALE GENOMIC DNA]</scope>
    <source>
        <strain evidence="2 3">UFRJ-M7.2.18</strain>
    </source>
</reference>
<organism evidence="2 3">
    <name type="scientific">Oenococcus alcoholitolerans</name>
    <dbReference type="NCBI Taxonomy" id="931074"/>
    <lineage>
        <taxon>Bacteria</taxon>
        <taxon>Bacillati</taxon>
        <taxon>Bacillota</taxon>
        <taxon>Bacilli</taxon>
        <taxon>Lactobacillales</taxon>
        <taxon>Lactobacillaceae</taxon>
        <taxon>Oenococcus</taxon>
    </lineage>
</organism>
<dbReference type="EMBL" id="AXCV01000014">
    <property type="protein sequence ID" value="KGO32484.1"/>
    <property type="molecule type" value="Genomic_DNA"/>
</dbReference>
<dbReference type="Proteomes" id="UP000030023">
    <property type="component" value="Unassembled WGS sequence"/>
</dbReference>
<accession>A0ABR4XSL5</accession>
<protein>
    <submittedName>
        <fullName evidence="2">Uncharacterized protein</fullName>
    </submittedName>
</protein>
<keyword evidence="3" id="KW-1185">Reference proteome</keyword>
<evidence type="ECO:0000256" key="1">
    <source>
        <dbReference type="SAM" id="Phobius"/>
    </source>
</evidence>